<reference evidence="1" key="2">
    <citation type="submission" date="2020-11" db="EMBL/GenBank/DDBJ databases">
        <authorList>
            <person name="McCartney M.A."/>
            <person name="Auch B."/>
            <person name="Kono T."/>
            <person name="Mallez S."/>
            <person name="Becker A."/>
            <person name="Gohl D.M."/>
            <person name="Silverstein K.A.T."/>
            <person name="Koren S."/>
            <person name="Bechman K.B."/>
            <person name="Herman A."/>
            <person name="Abrahante J.E."/>
            <person name="Garbe J."/>
        </authorList>
    </citation>
    <scope>NUCLEOTIDE SEQUENCE</scope>
    <source>
        <strain evidence="1">Duluth1</strain>
        <tissue evidence="1">Whole animal</tissue>
    </source>
</reference>
<comment type="caution">
    <text evidence="1">The sequence shown here is derived from an EMBL/GenBank/DDBJ whole genome shotgun (WGS) entry which is preliminary data.</text>
</comment>
<protein>
    <submittedName>
        <fullName evidence="1">Uncharacterized protein</fullName>
    </submittedName>
</protein>
<accession>A0A9D4L5D8</accession>
<dbReference type="AlphaFoldDB" id="A0A9D4L5D8"/>
<organism evidence="1 2">
    <name type="scientific">Dreissena polymorpha</name>
    <name type="common">Zebra mussel</name>
    <name type="synonym">Mytilus polymorpha</name>
    <dbReference type="NCBI Taxonomy" id="45954"/>
    <lineage>
        <taxon>Eukaryota</taxon>
        <taxon>Metazoa</taxon>
        <taxon>Spiralia</taxon>
        <taxon>Lophotrochozoa</taxon>
        <taxon>Mollusca</taxon>
        <taxon>Bivalvia</taxon>
        <taxon>Autobranchia</taxon>
        <taxon>Heteroconchia</taxon>
        <taxon>Euheterodonta</taxon>
        <taxon>Imparidentia</taxon>
        <taxon>Neoheterodontei</taxon>
        <taxon>Myida</taxon>
        <taxon>Dreissenoidea</taxon>
        <taxon>Dreissenidae</taxon>
        <taxon>Dreissena</taxon>
    </lineage>
</organism>
<proteinExistence type="predicted"/>
<sequence length="306" mass="35405">MVKHMHREIRSALDKIEEITLKETKETLSNLQVSLNTYADTCIRIHIELKHLHEALEYSNIINQTKLSFITRWKCTEIIKQVESDLNENLVKLESSLLNQTIKDTQQHLYKLSRLWRSVENVEAERNQYNSDIYQYLSRLSGLGSIVLNNYAFSVKGKSEYNMRKSRDLDRCWISGICTLPNGHTLVADWTNNKVKLLDQHCKVLSYCSVANFPRDICPITVSKTVVTVNDDDRNRHDAQFIKVKKGKLMTGRKIQLQHVCKGIAHHQGDLFITSDTAVYKYTLDGNLVSKLYEDTSDSRTGMKMY</sequence>
<evidence type="ECO:0000313" key="1">
    <source>
        <dbReference type="EMBL" id="KAH3851886.1"/>
    </source>
</evidence>
<gene>
    <name evidence="1" type="ORF">DPMN_094373</name>
</gene>
<dbReference type="EMBL" id="JAIWYP010000003">
    <property type="protein sequence ID" value="KAH3851886.1"/>
    <property type="molecule type" value="Genomic_DNA"/>
</dbReference>
<dbReference type="Gene3D" id="2.120.10.30">
    <property type="entry name" value="TolB, C-terminal domain"/>
    <property type="match status" value="1"/>
</dbReference>
<reference evidence="1" key="1">
    <citation type="journal article" date="2019" name="bioRxiv">
        <title>The Genome of the Zebra Mussel, Dreissena polymorpha: A Resource for Invasive Species Research.</title>
        <authorList>
            <person name="McCartney M.A."/>
            <person name="Auch B."/>
            <person name="Kono T."/>
            <person name="Mallez S."/>
            <person name="Zhang Y."/>
            <person name="Obille A."/>
            <person name="Becker A."/>
            <person name="Abrahante J.E."/>
            <person name="Garbe J."/>
            <person name="Badalamenti J.P."/>
            <person name="Herman A."/>
            <person name="Mangelson H."/>
            <person name="Liachko I."/>
            <person name="Sullivan S."/>
            <person name="Sone E.D."/>
            <person name="Koren S."/>
            <person name="Silverstein K.A.T."/>
            <person name="Beckman K.B."/>
            <person name="Gohl D.M."/>
        </authorList>
    </citation>
    <scope>NUCLEOTIDE SEQUENCE</scope>
    <source>
        <strain evidence="1">Duluth1</strain>
        <tissue evidence="1">Whole animal</tissue>
    </source>
</reference>
<dbReference type="InterPro" id="IPR011042">
    <property type="entry name" value="6-blade_b-propeller_TolB-like"/>
</dbReference>
<dbReference type="Proteomes" id="UP000828390">
    <property type="component" value="Unassembled WGS sequence"/>
</dbReference>
<evidence type="ECO:0000313" key="2">
    <source>
        <dbReference type="Proteomes" id="UP000828390"/>
    </source>
</evidence>
<name>A0A9D4L5D8_DREPO</name>
<dbReference type="SUPFAM" id="SSF63829">
    <property type="entry name" value="Calcium-dependent phosphotriesterase"/>
    <property type="match status" value="1"/>
</dbReference>
<keyword evidence="2" id="KW-1185">Reference proteome</keyword>